<reference evidence="3" key="1">
    <citation type="journal article" date="2013" name="Environ. Microbiol.">
        <title>Microbiota from the distal guts of lean and obese adolescents exhibit partial functional redundancy besides clear differences in community structure.</title>
        <authorList>
            <person name="Ferrer M."/>
            <person name="Ruiz A."/>
            <person name="Lanza F."/>
            <person name="Haange S.B."/>
            <person name="Oberbach A."/>
            <person name="Till H."/>
            <person name="Bargiela R."/>
            <person name="Campoy C."/>
            <person name="Segura M.T."/>
            <person name="Richter M."/>
            <person name="von Bergen M."/>
            <person name="Seifert J."/>
            <person name="Suarez A."/>
        </authorList>
    </citation>
    <scope>NUCLEOTIDE SEQUENCE</scope>
</reference>
<dbReference type="SUPFAM" id="SSF69754">
    <property type="entry name" value="Ribosome binding protein Y (YfiA homologue)"/>
    <property type="match status" value="1"/>
</dbReference>
<dbReference type="InterPro" id="IPR050574">
    <property type="entry name" value="HPF/YfiA_ribosome-assoc"/>
</dbReference>
<name>K1TNH8_9ZZZZ</name>
<dbReference type="CDD" id="cd00552">
    <property type="entry name" value="RaiA"/>
    <property type="match status" value="1"/>
</dbReference>
<evidence type="ECO:0000313" key="3">
    <source>
        <dbReference type="EMBL" id="EKC67885.1"/>
    </source>
</evidence>
<dbReference type="GO" id="GO:0022627">
    <property type="term" value="C:cytosolic small ribosomal subunit"/>
    <property type="evidence" value="ECO:0007669"/>
    <property type="project" value="TreeGrafter"/>
</dbReference>
<keyword evidence="1" id="KW-0810">Translation regulation</keyword>
<dbReference type="InterPro" id="IPR003489">
    <property type="entry name" value="RHF/RaiA"/>
</dbReference>
<evidence type="ECO:0000259" key="2">
    <source>
        <dbReference type="Pfam" id="PF16321"/>
    </source>
</evidence>
<dbReference type="AlphaFoldDB" id="K1TNH8"/>
<dbReference type="PANTHER" id="PTHR33231:SF1">
    <property type="entry name" value="30S RIBOSOMAL PROTEIN"/>
    <property type="match status" value="1"/>
</dbReference>
<dbReference type="GO" id="GO:0043024">
    <property type="term" value="F:ribosomal small subunit binding"/>
    <property type="evidence" value="ECO:0007669"/>
    <property type="project" value="TreeGrafter"/>
</dbReference>
<sequence>MNITIIGRKCTPRESFKERAELKLKKVEKFFGPEADAKVTATVEKNIKIVEITLSKGGFIFRSQERSQDLEDALDKCVDSLIRQIRKNKTRLAKRIRDVSFDEAFNSADDSAEEEYDIVRTKAVILKPQSSEEAILQMNMLGHEFYMFRNADTDDVNVVYKRA</sequence>
<dbReference type="EMBL" id="AJWZ01003566">
    <property type="protein sequence ID" value="EKC67885.1"/>
    <property type="molecule type" value="Genomic_DNA"/>
</dbReference>
<dbReference type="GO" id="GO:0045900">
    <property type="term" value="P:negative regulation of translational elongation"/>
    <property type="evidence" value="ECO:0007669"/>
    <property type="project" value="TreeGrafter"/>
</dbReference>
<accession>K1TNH8</accession>
<dbReference type="InterPro" id="IPR038416">
    <property type="entry name" value="Ribosom_S30AE_C_sf"/>
</dbReference>
<dbReference type="Pfam" id="PF02482">
    <property type="entry name" value="Ribosomal_S30AE"/>
    <property type="match status" value="1"/>
</dbReference>
<evidence type="ECO:0000256" key="1">
    <source>
        <dbReference type="ARBA" id="ARBA00022845"/>
    </source>
</evidence>
<gene>
    <name evidence="3" type="ORF">OBE_05226</name>
</gene>
<comment type="caution">
    <text evidence="3">The sequence shown here is derived from an EMBL/GenBank/DDBJ whole genome shotgun (WGS) entry which is preliminary data.</text>
</comment>
<organism evidence="3">
    <name type="scientific">human gut metagenome</name>
    <dbReference type="NCBI Taxonomy" id="408170"/>
    <lineage>
        <taxon>unclassified sequences</taxon>
        <taxon>metagenomes</taxon>
        <taxon>organismal metagenomes</taxon>
    </lineage>
</organism>
<dbReference type="PANTHER" id="PTHR33231">
    <property type="entry name" value="30S RIBOSOMAL PROTEIN"/>
    <property type="match status" value="1"/>
</dbReference>
<dbReference type="Gene3D" id="3.30.505.50">
    <property type="entry name" value="Sigma 54 modulation/S30EA ribosomal protein, C-terminal domain"/>
    <property type="match status" value="1"/>
</dbReference>
<dbReference type="Gene3D" id="3.30.160.100">
    <property type="entry name" value="Ribosome hibernation promotion factor-like"/>
    <property type="match status" value="1"/>
</dbReference>
<dbReference type="InterPro" id="IPR036567">
    <property type="entry name" value="RHF-like"/>
</dbReference>
<dbReference type="InterPro" id="IPR032528">
    <property type="entry name" value="Ribosom_S30AE_C"/>
</dbReference>
<protein>
    <submittedName>
        <fullName evidence="3">Ribosomal subunit interface protein</fullName>
    </submittedName>
</protein>
<feature type="non-terminal residue" evidence="3">
    <location>
        <position position="163"/>
    </location>
</feature>
<feature type="domain" description="Sigma 54 modulation/S30EA ribosomal protein C-terminal" evidence="2">
    <location>
        <begin position="114"/>
        <end position="162"/>
    </location>
</feature>
<dbReference type="Pfam" id="PF16321">
    <property type="entry name" value="Ribosom_S30AE_C"/>
    <property type="match status" value="1"/>
</dbReference>
<dbReference type="NCBIfam" id="TIGR00741">
    <property type="entry name" value="yfiA"/>
    <property type="match status" value="1"/>
</dbReference>
<proteinExistence type="predicted"/>